<dbReference type="EMBL" id="CAEZSR010000025">
    <property type="protein sequence ID" value="CAB4550159.1"/>
    <property type="molecule type" value="Genomic_DNA"/>
</dbReference>
<proteinExistence type="predicted"/>
<name>A0A6J6CIR3_9ZZZZ</name>
<accession>A0A6J6CIR3</accession>
<organism evidence="1">
    <name type="scientific">freshwater metagenome</name>
    <dbReference type="NCBI Taxonomy" id="449393"/>
    <lineage>
        <taxon>unclassified sequences</taxon>
        <taxon>metagenomes</taxon>
        <taxon>ecological metagenomes</taxon>
    </lineage>
</organism>
<evidence type="ECO:0000313" key="1">
    <source>
        <dbReference type="EMBL" id="CAB4550159.1"/>
    </source>
</evidence>
<gene>
    <name evidence="1" type="ORF">UFOPK1493_00995</name>
</gene>
<reference evidence="1" key="1">
    <citation type="submission" date="2020-05" db="EMBL/GenBank/DDBJ databases">
        <authorList>
            <person name="Chiriac C."/>
            <person name="Salcher M."/>
            <person name="Ghai R."/>
            <person name="Kavagutti S V."/>
        </authorList>
    </citation>
    <scope>NUCLEOTIDE SEQUENCE</scope>
</reference>
<dbReference type="AlphaFoldDB" id="A0A6J6CIR3"/>
<protein>
    <submittedName>
        <fullName evidence="1">Unannotated protein</fullName>
    </submittedName>
</protein>
<sequence>MHHVAQFVADLRDEPLEAFAAATVAATRAAFPALAAGHGDDDR</sequence>